<keyword evidence="1" id="KW-0812">Transmembrane</keyword>
<comment type="caution">
    <text evidence="3">The sequence shown here is derived from an EMBL/GenBank/DDBJ whole genome shotgun (WGS) entry which is preliminary data.</text>
</comment>
<feature type="transmembrane region" description="Helical" evidence="1">
    <location>
        <begin position="142"/>
        <end position="163"/>
    </location>
</feature>
<organism evidence="3 4">
    <name type="scientific">Gemmobacter lanyuensis</name>
    <dbReference type="NCBI Taxonomy" id="1054497"/>
    <lineage>
        <taxon>Bacteria</taxon>
        <taxon>Pseudomonadati</taxon>
        <taxon>Pseudomonadota</taxon>
        <taxon>Alphaproteobacteria</taxon>
        <taxon>Rhodobacterales</taxon>
        <taxon>Paracoccaceae</taxon>
        <taxon>Gemmobacter</taxon>
    </lineage>
</organism>
<gene>
    <name evidence="3" type="ORF">GCM10011452_08940</name>
</gene>
<dbReference type="RefSeq" id="WP_189632584.1">
    <property type="nucleotide sequence ID" value="NZ_BMYQ01000001.1"/>
</dbReference>
<sequence length="194" mass="19067">MKKLAFVAATASLIAAPALAHTGHGGAEGLLNGLAHPMLGMDHLLAILAVGLWSGFVLPRHVWAGGAMFLAAMATGAGMAWSGIGLPLVEGWITLSVVVFGALTLLSRRGQAPALTGASLVAIAGFALAHGHAHAAEATGHVASYLAGFLIATAALHLAGIALARSVATGRAAHLVQGAMGAGIALGGLLLMAG</sequence>
<feature type="transmembrane region" description="Helical" evidence="1">
    <location>
        <begin position="113"/>
        <end position="130"/>
    </location>
</feature>
<dbReference type="AlphaFoldDB" id="A0A918IQS5"/>
<name>A0A918IQS5_9RHOB</name>
<dbReference type="Proteomes" id="UP000628984">
    <property type="component" value="Unassembled WGS sequence"/>
</dbReference>
<keyword evidence="1" id="KW-0472">Membrane</keyword>
<dbReference type="InterPro" id="IPR007038">
    <property type="entry name" value="HupE_UreJ"/>
</dbReference>
<feature type="chain" id="PRO_5037456010" evidence="2">
    <location>
        <begin position="21"/>
        <end position="194"/>
    </location>
</feature>
<dbReference type="PIRSF" id="PIRSF016919">
    <property type="entry name" value="HupE_UreJ"/>
    <property type="match status" value="1"/>
</dbReference>
<evidence type="ECO:0000313" key="3">
    <source>
        <dbReference type="EMBL" id="GGW23835.1"/>
    </source>
</evidence>
<protein>
    <submittedName>
        <fullName evidence="3">Urease accessory protein UreJ</fullName>
    </submittedName>
</protein>
<keyword evidence="2" id="KW-0732">Signal</keyword>
<feature type="transmembrane region" description="Helical" evidence="1">
    <location>
        <begin position="88"/>
        <end position="106"/>
    </location>
</feature>
<feature type="transmembrane region" description="Helical" evidence="1">
    <location>
        <begin position="36"/>
        <end position="55"/>
    </location>
</feature>
<keyword evidence="4" id="KW-1185">Reference proteome</keyword>
<reference evidence="3" key="1">
    <citation type="journal article" date="2014" name="Int. J. Syst. Evol. Microbiol.">
        <title>Complete genome sequence of Corynebacterium casei LMG S-19264T (=DSM 44701T), isolated from a smear-ripened cheese.</title>
        <authorList>
            <consortium name="US DOE Joint Genome Institute (JGI-PGF)"/>
            <person name="Walter F."/>
            <person name="Albersmeier A."/>
            <person name="Kalinowski J."/>
            <person name="Ruckert C."/>
        </authorList>
    </citation>
    <scope>NUCLEOTIDE SEQUENCE</scope>
    <source>
        <strain evidence="3">KCTC 23714</strain>
    </source>
</reference>
<proteinExistence type="predicted"/>
<accession>A0A918IQS5</accession>
<dbReference type="Pfam" id="PF04955">
    <property type="entry name" value="HupE_UreJ"/>
    <property type="match status" value="1"/>
</dbReference>
<dbReference type="EMBL" id="BMYQ01000001">
    <property type="protein sequence ID" value="GGW23835.1"/>
    <property type="molecule type" value="Genomic_DNA"/>
</dbReference>
<feature type="transmembrane region" description="Helical" evidence="1">
    <location>
        <begin position="175"/>
        <end position="193"/>
    </location>
</feature>
<reference evidence="3" key="2">
    <citation type="submission" date="2020-09" db="EMBL/GenBank/DDBJ databases">
        <authorList>
            <person name="Sun Q."/>
            <person name="Kim S."/>
        </authorList>
    </citation>
    <scope>NUCLEOTIDE SEQUENCE</scope>
    <source>
        <strain evidence="3">KCTC 23714</strain>
    </source>
</reference>
<evidence type="ECO:0000256" key="1">
    <source>
        <dbReference type="SAM" id="Phobius"/>
    </source>
</evidence>
<evidence type="ECO:0000313" key="4">
    <source>
        <dbReference type="Proteomes" id="UP000628984"/>
    </source>
</evidence>
<feature type="transmembrane region" description="Helical" evidence="1">
    <location>
        <begin position="62"/>
        <end position="82"/>
    </location>
</feature>
<evidence type="ECO:0000256" key="2">
    <source>
        <dbReference type="SAM" id="SignalP"/>
    </source>
</evidence>
<feature type="signal peptide" evidence="2">
    <location>
        <begin position="1"/>
        <end position="20"/>
    </location>
</feature>
<keyword evidence="1" id="KW-1133">Transmembrane helix</keyword>